<name>A0AAN8WT73_HALRR</name>
<proteinExistence type="predicted"/>
<keyword evidence="3" id="KW-1185">Reference proteome</keyword>
<evidence type="ECO:0000313" key="3">
    <source>
        <dbReference type="Proteomes" id="UP001381693"/>
    </source>
</evidence>
<organism evidence="2 3">
    <name type="scientific">Halocaridina rubra</name>
    <name type="common">Hawaiian red shrimp</name>
    <dbReference type="NCBI Taxonomy" id="373956"/>
    <lineage>
        <taxon>Eukaryota</taxon>
        <taxon>Metazoa</taxon>
        <taxon>Ecdysozoa</taxon>
        <taxon>Arthropoda</taxon>
        <taxon>Crustacea</taxon>
        <taxon>Multicrustacea</taxon>
        <taxon>Malacostraca</taxon>
        <taxon>Eumalacostraca</taxon>
        <taxon>Eucarida</taxon>
        <taxon>Decapoda</taxon>
        <taxon>Pleocyemata</taxon>
        <taxon>Caridea</taxon>
        <taxon>Atyoidea</taxon>
        <taxon>Atyidae</taxon>
        <taxon>Halocaridina</taxon>
    </lineage>
</organism>
<sequence length="87" mass="9857">MLDDQRVSPLQDTELERLIWDFWGVDVTQESALAPEDTSAVPHPSFTPPHSHSHNMLVLPPQSNCPENGLKCGLEDLSLRRSFFLRC</sequence>
<protein>
    <submittedName>
        <fullName evidence="2">Uncharacterized protein</fullName>
    </submittedName>
</protein>
<feature type="region of interest" description="Disordered" evidence="1">
    <location>
        <begin position="34"/>
        <end position="60"/>
    </location>
</feature>
<evidence type="ECO:0000313" key="2">
    <source>
        <dbReference type="EMBL" id="KAK7067998.1"/>
    </source>
</evidence>
<dbReference type="EMBL" id="JAXCGZ010017516">
    <property type="protein sequence ID" value="KAK7067998.1"/>
    <property type="molecule type" value="Genomic_DNA"/>
</dbReference>
<accession>A0AAN8WT73</accession>
<comment type="caution">
    <text evidence="2">The sequence shown here is derived from an EMBL/GenBank/DDBJ whole genome shotgun (WGS) entry which is preliminary data.</text>
</comment>
<evidence type="ECO:0000256" key="1">
    <source>
        <dbReference type="SAM" id="MobiDB-lite"/>
    </source>
</evidence>
<dbReference type="Proteomes" id="UP001381693">
    <property type="component" value="Unassembled WGS sequence"/>
</dbReference>
<dbReference type="AlphaFoldDB" id="A0AAN8WT73"/>
<reference evidence="2 3" key="1">
    <citation type="submission" date="2023-11" db="EMBL/GenBank/DDBJ databases">
        <title>Halocaridina rubra genome assembly.</title>
        <authorList>
            <person name="Smith C."/>
        </authorList>
    </citation>
    <scope>NUCLEOTIDE SEQUENCE [LARGE SCALE GENOMIC DNA]</scope>
    <source>
        <strain evidence="2">EP-1</strain>
        <tissue evidence="2">Whole</tissue>
    </source>
</reference>
<gene>
    <name evidence="2" type="ORF">SK128_023420</name>
</gene>